<dbReference type="GO" id="GO:0015031">
    <property type="term" value="P:protein transport"/>
    <property type="evidence" value="ECO:0007669"/>
    <property type="project" value="UniProtKB-KW"/>
</dbReference>
<feature type="region of interest" description="Disordered" evidence="11">
    <location>
        <begin position="399"/>
        <end position="432"/>
    </location>
</feature>
<feature type="domain" description="PH" evidence="13">
    <location>
        <begin position="244"/>
        <end position="341"/>
    </location>
</feature>
<dbReference type="GO" id="GO:0005789">
    <property type="term" value="C:endoplasmic reticulum membrane"/>
    <property type="evidence" value="ECO:0007669"/>
    <property type="project" value="UniProtKB-SubCell"/>
</dbReference>
<evidence type="ECO:0000256" key="10">
    <source>
        <dbReference type="ARBA" id="ARBA00023136"/>
    </source>
</evidence>
<dbReference type="GO" id="GO:0030134">
    <property type="term" value="C:COPII-coated ER to Golgi transport vesicle"/>
    <property type="evidence" value="ECO:0007669"/>
    <property type="project" value="TreeGrafter"/>
</dbReference>
<sequence>MASYSQGPYGSGGNQYGISSPLEGQAQPQPPYSESSAGVPSFPATFGTAQSLLSNPMVAGAAVQYGQGLVNMGQSYIDQTVSRFAPGLKRYFAVDTSYVLKKLQIILFPYTHRDWSPQYSDSRPLEPRLDINAPDLYIPAMSLMTYLLLSGYVMGTQQRFTPEDLGINASSLLAWLTFEIIIVWVALFLFKITSHLSLSDTIAYCSYKYVSMIVCIVASLLGGTTAYYIALAWTTAAIAFFEVSGEKEGYLLKYKNKLSGWDNRYFKLEKMYFHYYETKDSPSPRKTVLRTDIISVTETNSFSDRSNCLEVGLKGFDRWYIQCKSEFELKQWASALLSHVPEGDKRRRWLDEKLAGAKEPTVPVPTMPQYMTAPPQPQDEPPSYRTAYYQAPPPVAPGYEHLYYQGGGGQPGPGQQQAQGGAYGTDPYQHLR</sequence>
<comment type="subcellular location">
    <subcellularLocation>
        <location evidence="1">Endoplasmic reticulum membrane</location>
        <topology evidence="1">Multi-pass membrane protein</topology>
    </subcellularLocation>
    <subcellularLocation>
        <location evidence="2">Golgi apparatus membrane</location>
        <topology evidence="2">Multi-pass membrane protein</topology>
    </subcellularLocation>
</comment>
<dbReference type="Gene3D" id="2.30.29.30">
    <property type="entry name" value="Pleckstrin-homology domain (PH domain)/Phosphotyrosine-binding domain (PTB)"/>
    <property type="match status" value="1"/>
</dbReference>
<dbReference type="PANTHER" id="PTHR14083:SF0">
    <property type="entry name" value="YIP1D-INTERACTING FACTOR 1, ISOFORM C"/>
    <property type="match status" value="1"/>
</dbReference>
<evidence type="ECO:0000256" key="6">
    <source>
        <dbReference type="ARBA" id="ARBA00022824"/>
    </source>
</evidence>
<reference evidence="14" key="1">
    <citation type="submission" date="2017-05" db="UniProtKB">
        <authorList>
            <consortium name="EnsemblMetazoa"/>
        </authorList>
    </citation>
    <scope>IDENTIFICATION</scope>
</reference>
<keyword evidence="7" id="KW-0653">Protein transport</keyword>
<dbReference type="GO" id="GO:0006888">
    <property type="term" value="P:endoplasmic reticulum to Golgi vesicle-mediated transport"/>
    <property type="evidence" value="ECO:0007669"/>
    <property type="project" value="InterPro"/>
</dbReference>
<name>A0A1X7V3G0_AMPQE</name>
<dbReference type="PROSITE" id="PS50003">
    <property type="entry name" value="PH_DOMAIN"/>
    <property type="match status" value="1"/>
</dbReference>
<evidence type="ECO:0000256" key="12">
    <source>
        <dbReference type="SAM" id="Phobius"/>
    </source>
</evidence>
<dbReference type="EnsemblMetazoa" id="Aqu2.1.34795_001">
    <property type="protein sequence ID" value="Aqu2.1.34795_001"/>
    <property type="gene ID" value="Aqu2.1.34795"/>
</dbReference>
<dbReference type="OrthoDB" id="337750at2759"/>
<evidence type="ECO:0000256" key="1">
    <source>
        <dbReference type="ARBA" id="ARBA00004477"/>
    </source>
</evidence>
<dbReference type="InterPro" id="IPR001849">
    <property type="entry name" value="PH_domain"/>
</dbReference>
<evidence type="ECO:0000313" key="14">
    <source>
        <dbReference type="EnsemblMetazoa" id="Aqu2.1.34795_001"/>
    </source>
</evidence>
<protein>
    <recommendedName>
        <fullName evidence="13">PH domain-containing protein</fullName>
    </recommendedName>
</protein>
<evidence type="ECO:0000256" key="9">
    <source>
        <dbReference type="ARBA" id="ARBA00023034"/>
    </source>
</evidence>
<dbReference type="AlphaFoldDB" id="A0A1X7V3G0"/>
<feature type="region of interest" description="Disordered" evidence="11">
    <location>
        <begin position="354"/>
        <end position="382"/>
    </location>
</feature>
<evidence type="ECO:0000256" key="8">
    <source>
        <dbReference type="ARBA" id="ARBA00022989"/>
    </source>
</evidence>
<keyword evidence="6" id="KW-0256">Endoplasmic reticulum</keyword>
<keyword evidence="8 12" id="KW-1133">Transmembrane helix</keyword>
<dbReference type="InParanoid" id="A0A1X7V3G0"/>
<dbReference type="CDD" id="cd00821">
    <property type="entry name" value="PH"/>
    <property type="match status" value="1"/>
</dbReference>
<evidence type="ECO:0000256" key="2">
    <source>
        <dbReference type="ARBA" id="ARBA00004653"/>
    </source>
</evidence>
<feature type="transmembrane region" description="Helical" evidence="12">
    <location>
        <begin position="202"/>
        <end position="221"/>
    </location>
</feature>
<accession>A0A1X7V3G0</accession>
<dbReference type="GO" id="GO:0000139">
    <property type="term" value="C:Golgi membrane"/>
    <property type="evidence" value="ECO:0007669"/>
    <property type="project" value="UniProtKB-SubCell"/>
</dbReference>
<evidence type="ECO:0000256" key="11">
    <source>
        <dbReference type="SAM" id="MobiDB-lite"/>
    </source>
</evidence>
<dbReference type="SMART" id="SM00233">
    <property type="entry name" value="PH"/>
    <property type="match status" value="1"/>
</dbReference>
<dbReference type="InterPro" id="IPR005578">
    <property type="entry name" value="Yif1_fam"/>
</dbReference>
<evidence type="ECO:0000256" key="3">
    <source>
        <dbReference type="ARBA" id="ARBA00009727"/>
    </source>
</evidence>
<feature type="region of interest" description="Disordered" evidence="11">
    <location>
        <begin position="1"/>
        <end position="38"/>
    </location>
</feature>
<keyword evidence="9" id="KW-0333">Golgi apparatus</keyword>
<evidence type="ECO:0000256" key="7">
    <source>
        <dbReference type="ARBA" id="ARBA00022927"/>
    </source>
</evidence>
<dbReference type="GO" id="GO:0005793">
    <property type="term" value="C:endoplasmic reticulum-Golgi intermediate compartment"/>
    <property type="evidence" value="ECO:0007669"/>
    <property type="project" value="TreeGrafter"/>
</dbReference>
<dbReference type="Pfam" id="PF03878">
    <property type="entry name" value="YIF1"/>
    <property type="match status" value="1"/>
</dbReference>
<keyword evidence="10 12" id="KW-0472">Membrane</keyword>
<keyword evidence="5 12" id="KW-0812">Transmembrane</keyword>
<feature type="transmembrane region" description="Helical" evidence="12">
    <location>
        <begin position="136"/>
        <end position="155"/>
    </location>
</feature>
<comment type="similarity">
    <text evidence="3">Belongs to the YIF1 family.</text>
</comment>
<dbReference type="PANTHER" id="PTHR14083">
    <property type="entry name" value="YIP1 INTERACTING FACTOR HOMOLOG YIF1 PROTEIN"/>
    <property type="match status" value="1"/>
</dbReference>
<evidence type="ECO:0000256" key="5">
    <source>
        <dbReference type="ARBA" id="ARBA00022692"/>
    </source>
</evidence>
<feature type="transmembrane region" description="Helical" evidence="12">
    <location>
        <begin position="167"/>
        <end position="190"/>
    </location>
</feature>
<evidence type="ECO:0000256" key="4">
    <source>
        <dbReference type="ARBA" id="ARBA00022448"/>
    </source>
</evidence>
<keyword evidence="4" id="KW-0813">Transport</keyword>
<organism evidence="14">
    <name type="scientific">Amphimedon queenslandica</name>
    <name type="common">Sponge</name>
    <dbReference type="NCBI Taxonomy" id="400682"/>
    <lineage>
        <taxon>Eukaryota</taxon>
        <taxon>Metazoa</taxon>
        <taxon>Porifera</taxon>
        <taxon>Demospongiae</taxon>
        <taxon>Heteroscleromorpha</taxon>
        <taxon>Haplosclerida</taxon>
        <taxon>Niphatidae</taxon>
        <taxon>Amphimedon</taxon>
    </lineage>
</organism>
<dbReference type="InterPro" id="IPR011993">
    <property type="entry name" value="PH-like_dom_sf"/>
</dbReference>
<dbReference type="SUPFAM" id="SSF50729">
    <property type="entry name" value="PH domain-like"/>
    <property type="match status" value="1"/>
</dbReference>
<evidence type="ECO:0000259" key="13">
    <source>
        <dbReference type="PROSITE" id="PS50003"/>
    </source>
</evidence>
<dbReference type="eggNOG" id="KOG3094">
    <property type="taxonomic scope" value="Eukaryota"/>
</dbReference>
<proteinExistence type="inferred from homology"/>
<dbReference type="STRING" id="400682.A0A1X7V3G0"/>
<dbReference type="Pfam" id="PF00169">
    <property type="entry name" value="PH"/>
    <property type="match status" value="1"/>
</dbReference>